<organism evidence="1 2">
    <name type="scientific">Cherax quadricarinatus</name>
    <name type="common">Australian red claw crayfish</name>
    <dbReference type="NCBI Taxonomy" id="27406"/>
    <lineage>
        <taxon>Eukaryota</taxon>
        <taxon>Metazoa</taxon>
        <taxon>Ecdysozoa</taxon>
        <taxon>Arthropoda</taxon>
        <taxon>Crustacea</taxon>
        <taxon>Multicrustacea</taxon>
        <taxon>Malacostraca</taxon>
        <taxon>Eumalacostraca</taxon>
        <taxon>Eucarida</taxon>
        <taxon>Decapoda</taxon>
        <taxon>Pleocyemata</taxon>
        <taxon>Astacidea</taxon>
        <taxon>Parastacoidea</taxon>
        <taxon>Parastacidae</taxon>
        <taxon>Cherax</taxon>
    </lineage>
</organism>
<sequence>MNLPKTSNLLHLIELKKIENTNNQLLRLYKSVQNNNNNNIINDNNLDELPLIYDTKNYKFLIYINVYIPSLNSEIVILESTHKNKKLINFSPQYILKQYLTGTNNYANNNTNMYDQFKKRLGKEEETVFTLANMVTPNLDYTMWIRYNDLQLEGILKSVIYLTVAQMRTFISQSPYKNHQSKGISDVTTPKDFETLVNMENAAQFFDFVPFLQHLNILKTNRVYVTYKIKLCQ</sequence>
<gene>
    <name evidence="1" type="ORF">OTU49_013050</name>
</gene>
<evidence type="ECO:0000313" key="2">
    <source>
        <dbReference type="Proteomes" id="UP001445076"/>
    </source>
</evidence>
<name>A0AAW0VUR3_CHEQU</name>
<protein>
    <submittedName>
        <fullName evidence="1">Uncharacterized protein</fullName>
    </submittedName>
</protein>
<accession>A0AAW0VUR3</accession>
<comment type="caution">
    <text evidence="1">The sequence shown here is derived from an EMBL/GenBank/DDBJ whole genome shotgun (WGS) entry which is preliminary data.</text>
</comment>
<keyword evidence="2" id="KW-1185">Reference proteome</keyword>
<dbReference type="AlphaFoldDB" id="A0AAW0VUR3"/>
<dbReference type="EMBL" id="JARKIK010000173">
    <property type="protein sequence ID" value="KAK8720863.1"/>
    <property type="molecule type" value="Genomic_DNA"/>
</dbReference>
<evidence type="ECO:0000313" key="1">
    <source>
        <dbReference type="EMBL" id="KAK8720863.1"/>
    </source>
</evidence>
<proteinExistence type="predicted"/>
<reference evidence="1 2" key="1">
    <citation type="journal article" date="2024" name="BMC Genomics">
        <title>Genome assembly of redclaw crayfish (Cherax quadricarinatus) provides insights into its immune adaptation and hypoxia tolerance.</title>
        <authorList>
            <person name="Liu Z."/>
            <person name="Zheng J."/>
            <person name="Li H."/>
            <person name="Fang K."/>
            <person name="Wang S."/>
            <person name="He J."/>
            <person name="Zhou D."/>
            <person name="Weng S."/>
            <person name="Chi M."/>
            <person name="Gu Z."/>
            <person name="He J."/>
            <person name="Li F."/>
            <person name="Wang M."/>
        </authorList>
    </citation>
    <scope>NUCLEOTIDE SEQUENCE [LARGE SCALE GENOMIC DNA]</scope>
    <source>
        <strain evidence="1">ZL_2023a</strain>
    </source>
</reference>
<dbReference type="Proteomes" id="UP001445076">
    <property type="component" value="Unassembled WGS sequence"/>
</dbReference>